<reference evidence="2" key="1">
    <citation type="journal article" date="2019" name="Int. J. Syst. Evol. Microbiol.">
        <title>The Global Catalogue of Microorganisms (GCM) 10K type strain sequencing project: providing services to taxonomists for standard genome sequencing and annotation.</title>
        <authorList>
            <consortium name="The Broad Institute Genomics Platform"/>
            <consortium name="The Broad Institute Genome Sequencing Center for Infectious Disease"/>
            <person name="Wu L."/>
            <person name="Ma J."/>
        </authorList>
    </citation>
    <scope>NUCLEOTIDE SEQUENCE [LARGE SCALE GENOMIC DNA]</scope>
    <source>
        <strain evidence="2">JCM 17738</strain>
    </source>
</reference>
<comment type="caution">
    <text evidence="1">The sequence shown here is derived from an EMBL/GenBank/DDBJ whole genome shotgun (WGS) entry which is preliminary data.</text>
</comment>
<dbReference type="RefSeq" id="WP_159901101.1">
    <property type="nucleotide sequence ID" value="NZ_BAABFX010000012.1"/>
</dbReference>
<dbReference type="InterPro" id="IPR026325">
    <property type="entry name" value="DUF932"/>
</dbReference>
<organism evidence="1 2">
    <name type="scientific">Ornithinibacter aureus</name>
    <dbReference type="NCBI Taxonomy" id="622664"/>
    <lineage>
        <taxon>Bacteria</taxon>
        <taxon>Bacillati</taxon>
        <taxon>Actinomycetota</taxon>
        <taxon>Actinomycetes</taxon>
        <taxon>Micrococcales</taxon>
        <taxon>Intrasporangiaceae</taxon>
        <taxon>Ornithinibacter</taxon>
    </lineage>
</organism>
<evidence type="ECO:0008006" key="3">
    <source>
        <dbReference type="Google" id="ProtNLM"/>
    </source>
</evidence>
<evidence type="ECO:0000313" key="2">
    <source>
        <dbReference type="Proteomes" id="UP001500390"/>
    </source>
</evidence>
<protein>
    <recommendedName>
        <fullName evidence="3">DUF945 domain-containing protein</fullName>
    </recommendedName>
</protein>
<dbReference type="NCBIfam" id="TIGR03299">
    <property type="entry name" value="LGT_TIGR03299"/>
    <property type="match status" value="1"/>
</dbReference>
<name>A0ABP8JG49_9MICO</name>
<dbReference type="Pfam" id="PF06067">
    <property type="entry name" value="DUF932"/>
    <property type="match status" value="1"/>
</dbReference>
<dbReference type="EMBL" id="BAABFX010000012">
    <property type="protein sequence ID" value="GAA4390234.1"/>
    <property type="molecule type" value="Genomic_DNA"/>
</dbReference>
<evidence type="ECO:0000313" key="1">
    <source>
        <dbReference type="EMBL" id="GAA4390234.1"/>
    </source>
</evidence>
<keyword evidence="2" id="KW-1185">Reference proteome</keyword>
<dbReference type="InterPro" id="IPR017686">
    <property type="entry name" value="Phg/plasmid-like_prot"/>
</dbReference>
<gene>
    <name evidence="1" type="ORF">GCM10023153_07150</name>
</gene>
<dbReference type="Proteomes" id="UP001500390">
    <property type="component" value="Unassembled WGS sequence"/>
</dbReference>
<accession>A0ABP8JG49</accession>
<proteinExistence type="predicted"/>
<sequence length="340" mass="36750">MSHHIDKHGERAAAIFARTDPWHRLGVTVAGRAFSAQEAMTLGRLGGWDVRKVPLTAHELTSDGVTALDVPGYATVRTNPFTGHPQALGVVGGGYQPIQNEEHCEFLNHLADASGAVFDTAGSLRGGRQVFVTMTMPEHLLVGGIDRLDLNIAALNSHDGSSAFRLLLTPVRVVCANTQAAALRNHAATVSIRHTRGARSAVTAARDALGLTFAYAAEFQTQADQLIEQDLTDAAFADLVRATFRTPPRDSPGRARDLARRRWQTLSQLFHDADTQDGIRGTAWAGYQAVVEYVDHYAPVRTTTSDVATARATRLLTSATPTRIKHTAWATLTGTHPPNR</sequence>